<name>A0AAD6YFB6_9AGAR</name>
<protein>
    <submittedName>
        <fullName evidence="1">Uncharacterized protein</fullName>
    </submittedName>
</protein>
<dbReference type="EMBL" id="JARJCW010000015">
    <property type="protein sequence ID" value="KAJ7216580.1"/>
    <property type="molecule type" value="Genomic_DNA"/>
</dbReference>
<keyword evidence="2" id="KW-1185">Reference proteome</keyword>
<reference evidence="1" key="1">
    <citation type="submission" date="2023-03" db="EMBL/GenBank/DDBJ databases">
        <title>Massive genome expansion in bonnet fungi (Mycena s.s.) driven by repeated elements and novel gene families across ecological guilds.</title>
        <authorList>
            <consortium name="Lawrence Berkeley National Laboratory"/>
            <person name="Harder C.B."/>
            <person name="Miyauchi S."/>
            <person name="Viragh M."/>
            <person name="Kuo A."/>
            <person name="Thoen E."/>
            <person name="Andreopoulos B."/>
            <person name="Lu D."/>
            <person name="Skrede I."/>
            <person name="Drula E."/>
            <person name="Henrissat B."/>
            <person name="Morin E."/>
            <person name="Kohler A."/>
            <person name="Barry K."/>
            <person name="LaButti K."/>
            <person name="Morin E."/>
            <person name="Salamov A."/>
            <person name="Lipzen A."/>
            <person name="Mereny Z."/>
            <person name="Hegedus B."/>
            <person name="Baldrian P."/>
            <person name="Stursova M."/>
            <person name="Weitz H."/>
            <person name="Taylor A."/>
            <person name="Grigoriev I.V."/>
            <person name="Nagy L.G."/>
            <person name="Martin F."/>
            <person name="Kauserud H."/>
        </authorList>
    </citation>
    <scope>NUCLEOTIDE SEQUENCE</scope>
    <source>
        <strain evidence="1">9144</strain>
    </source>
</reference>
<proteinExistence type="predicted"/>
<dbReference type="AlphaFoldDB" id="A0AAD6YFB6"/>
<accession>A0AAD6YFB6</accession>
<dbReference type="Proteomes" id="UP001219525">
    <property type="component" value="Unassembled WGS sequence"/>
</dbReference>
<comment type="caution">
    <text evidence="1">The sequence shown here is derived from an EMBL/GenBank/DDBJ whole genome shotgun (WGS) entry which is preliminary data.</text>
</comment>
<sequence length="272" mass="30491">MPPRLSPDERELARTIAQQIFGWEVLCEEHFAVLRQNMNDYAAAHEQLEEQQTPSAFPPRDQWDRVVEELARTLEPKAVRVKAVAALLFLVRISFMKAAENNKVALEVLRIRNQLHEANRENVPRVEMVLPPAGQMNPSLAKLLGVPVEKATPTTALPVNLPPSAPSTRFPLVVPADDFTSASIQPVNPLNAQVSREELSRYRWNPDPLLDDAIFRSAEGEVFKVTAITTVAKVGGRDRLFYVTFADEGPEAVAYEAEYFFEFLGTSVRLQS</sequence>
<gene>
    <name evidence="1" type="ORF">GGX14DRAFT_562144</name>
</gene>
<evidence type="ECO:0000313" key="2">
    <source>
        <dbReference type="Proteomes" id="UP001219525"/>
    </source>
</evidence>
<organism evidence="1 2">
    <name type="scientific">Mycena pura</name>
    <dbReference type="NCBI Taxonomy" id="153505"/>
    <lineage>
        <taxon>Eukaryota</taxon>
        <taxon>Fungi</taxon>
        <taxon>Dikarya</taxon>
        <taxon>Basidiomycota</taxon>
        <taxon>Agaricomycotina</taxon>
        <taxon>Agaricomycetes</taxon>
        <taxon>Agaricomycetidae</taxon>
        <taxon>Agaricales</taxon>
        <taxon>Marasmiineae</taxon>
        <taxon>Mycenaceae</taxon>
        <taxon>Mycena</taxon>
    </lineage>
</organism>
<evidence type="ECO:0000313" key="1">
    <source>
        <dbReference type="EMBL" id="KAJ7216580.1"/>
    </source>
</evidence>